<gene>
    <name evidence="8" type="ORF">L1F29_12075</name>
</gene>
<feature type="transmembrane region" description="Helical" evidence="7">
    <location>
        <begin position="50"/>
        <end position="72"/>
    </location>
</feature>
<keyword evidence="5 7" id="KW-0472">Membrane</keyword>
<evidence type="ECO:0000256" key="6">
    <source>
        <dbReference type="SAM" id="MobiDB-lite"/>
    </source>
</evidence>
<proteinExistence type="predicted"/>
<dbReference type="RefSeq" id="WP_258388563.1">
    <property type="nucleotide sequence ID" value="NZ_CP091430.1"/>
</dbReference>
<organism evidence="8 9">
    <name type="scientific">Paenibacillus spongiae</name>
    <dbReference type="NCBI Taxonomy" id="2909671"/>
    <lineage>
        <taxon>Bacteria</taxon>
        <taxon>Bacillati</taxon>
        <taxon>Bacillota</taxon>
        <taxon>Bacilli</taxon>
        <taxon>Bacillales</taxon>
        <taxon>Paenibacillaceae</taxon>
        <taxon>Paenibacillus</taxon>
    </lineage>
</organism>
<evidence type="ECO:0000256" key="3">
    <source>
        <dbReference type="ARBA" id="ARBA00022692"/>
    </source>
</evidence>
<evidence type="ECO:0000256" key="5">
    <source>
        <dbReference type="ARBA" id="ARBA00023136"/>
    </source>
</evidence>
<comment type="subcellular location">
    <subcellularLocation>
        <location evidence="1">Cell membrane</location>
    </subcellularLocation>
</comment>
<evidence type="ECO:0000313" key="9">
    <source>
        <dbReference type="Proteomes" id="UP001057877"/>
    </source>
</evidence>
<evidence type="ECO:0000256" key="2">
    <source>
        <dbReference type="ARBA" id="ARBA00022475"/>
    </source>
</evidence>
<reference evidence="8" key="1">
    <citation type="submission" date="2022-01" db="EMBL/GenBank/DDBJ databases">
        <title>Paenibacillus spongiae sp. nov., isolated from marine sponge.</title>
        <authorList>
            <person name="Li Z."/>
            <person name="Zhang M."/>
        </authorList>
    </citation>
    <scope>NUCLEOTIDE SEQUENCE</scope>
    <source>
        <strain evidence="8">PHS-Z3</strain>
    </source>
</reference>
<evidence type="ECO:0000256" key="1">
    <source>
        <dbReference type="ARBA" id="ARBA00004236"/>
    </source>
</evidence>
<keyword evidence="8" id="KW-0969">Cilium</keyword>
<keyword evidence="3 7" id="KW-0812">Transmembrane</keyword>
<keyword evidence="8" id="KW-0282">Flagellum</keyword>
<feature type="region of interest" description="Disordered" evidence="6">
    <location>
        <begin position="187"/>
        <end position="211"/>
    </location>
</feature>
<keyword evidence="9" id="KW-1185">Reference proteome</keyword>
<dbReference type="InterPro" id="IPR022781">
    <property type="entry name" value="Flagellar_biosynth_FliO"/>
</dbReference>
<dbReference type="EMBL" id="CP091430">
    <property type="protein sequence ID" value="UVI32509.1"/>
    <property type="molecule type" value="Genomic_DNA"/>
</dbReference>
<accession>A0ABY5SFG0</accession>
<dbReference type="Pfam" id="PF04347">
    <property type="entry name" value="FliO"/>
    <property type="match status" value="1"/>
</dbReference>
<sequence length="211" mass="23787">MKQRQTLRLAGLSFVYWLMTAGWAAAEETVDSPMNDKPPVIPASSITGYLIWVIFALLLVIGLIVLVIKLLSKRSRGWGANRSLRSLGGIPLGQNKSLQVVELSGRIYVVGVGENVSLLDKIDDPVEAQMVLDDMQQQTGQVWNATSLKDMVGRFRNRNTDSSAGPNDERWQESESFQTLLNNRMKRQAENKQKMEELLKEQNQNDRLLDE</sequence>
<keyword evidence="4 7" id="KW-1133">Transmembrane helix</keyword>
<keyword evidence="8" id="KW-0966">Cell projection</keyword>
<keyword evidence="2" id="KW-1003">Cell membrane</keyword>
<protein>
    <submittedName>
        <fullName evidence="8">Flagellar biosynthetic protein FliO</fullName>
    </submittedName>
</protein>
<evidence type="ECO:0000256" key="4">
    <source>
        <dbReference type="ARBA" id="ARBA00022989"/>
    </source>
</evidence>
<name>A0ABY5SFG0_9BACL</name>
<evidence type="ECO:0000256" key="7">
    <source>
        <dbReference type="SAM" id="Phobius"/>
    </source>
</evidence>
<evidence type="ECO:0000313" key="8">
    <source>
        <dbReference type="EMBL" id="UVI32509.1"/>
    </source>
</evidence>
<dbReference type="Proteomes" id="UP001057877">
    <property type="component" value="Chromosome"/>
</dbReference>